<keyword evidence="15" id="KW-1185">Reference proteome</keyword>
<evidence type="ECO:0000259" key="12">
    <source>
        <dbReference type="PROSITE" id="PS50089"/>
    </source>
</evidence>
<accession>A0A9P0JAR6</accession>
<dbReference type="EMBL" id="OU899036">
    <property type="protein sequence ID" value="CAH1731360.1"/>
    <property type="molecule type" value="Genomic_DNA"/>
</dbReference>
<feature type="transmembrane region" description="Helical" evidence="11">
    <location>
        <begin position="178"/>
        <end position="201"/>
    </location>
</feature>
<dbReference type="PANTHER" id="PTHR46065:SF3">
    <property type="entry name" value="FI20425P1"/>
    <property type="match status" value="1"/>
</dbReference>
<keyword evidence="2" id="KW-0808">Transferase</keyword>
<feature type="domain" description="RING-type" evidence="12">
    <location>
        <begin position="69"/>
        <end position="115"/>
    </location>
</feature>
<dbReference type="GO" id="GO:0016020">
    <property type="term" value="C:membrane"/>
    <property type="evidence" value="ECO:0007669"/>
    <property type="project" value="UniProtKB-SubCell"/>
</dbReference>
<protein>
    <submittedName>
        <fullName evidence="14">Uncharacterized protein</fullName>
    </submittedName>
</protein>
<organism evidence="14 15">
    <name type="scientific">Aphis gossypii</name>
    <name type="common">Cotton aphid</name>
    <dbReference type="NCBI Taxonomy" id="80765"/>
    <lineage>
        <taxon>Eukaryota</taxon>
        <taxon>Metazoa</taxon>
        <taxon>Ecdysozoa</taxon>
        <taxon>Arthropoda</taxon>
        <taxon>Hexapoda</taxon>
        <taxon>Insecta</taxon>
        <taxon>Pterygota</taxon>
        <taxon>Neoptera</taxon>
        <taxon>Paraneoptera</taxon>
        <taxon>Hemiptera</taxon>
        <taxon>Sternorrhyncha</taxon>
        <taxon>Aphidomorpha</taxon>
        <taxon>Aphidoidea</taxon>
        <taxon>Aphididae</taxon>
        <taxon>Aphidini</taxon>
        <taxon>Aphis</taxon>
        <taxon>Aphis</taxon>
    </lineage>
</organism>
<keyword evidence="3 11" id="KW-0812">Transmembrane</keyword>
<keyword evidence="6" id="KW-0833">Ubl conjugation pathway</keyword>
<evidence type="ECO:0000313" key="14">
    <source>
        <dbReference type="EMBL" id="CAH1731360.1"/>
    </source>
</evidence>
<evidence type="ECO:0000256" key="5">
    <source>
        <dbReference type="ARBA" id="ARBA00022771"/>
    </source>
</evidence>
<dbReference type="Pfam" id="PF12906">
    <property type="entry name" value="RINGv"/>
    <property type="match status" value="1"/>
</dbReference>
<dbReference type="GO" id="GO:0008270">
    <property type="term" value="F:zinc ion binding"/>
    <property type="evidence" value="ECO:0007669"/>
    <property type="project" value="UniProtKB-KW"/>
</dbReference>
<dbReference type="Proteomes" id="UP001154329">
    <property type="component" value="Chromosome 3"/>
</dbReference>
<dbReference type="PANTHER" id="PTHR46065">
    <property type="entry name" value="E3 UBIQUITIN-PROTEIN LIGASE MARCH 2/3 FAMILY MEMBER"/>
    <property type="match status" value="1"/>
</dbReference>
<evidence type="ECO:0000256" key="7">
    <source>
        <dbReference type="ARBA" id="ARBA00022833"/>
    </source>
</evidence>
<reference evidence="14" key="2">
    <citation type="submission" date="2022-10" db="EMBL/GenBank/DDBJ databases">
        <authorList>
            <consortium name="ENA_rothamsted_submissions"/>
            <consortium name="culmorum"/>
            <person name="King R."/>
        </authorList>
    </citation>
    <scope>NUCLEOTIDE SEQUENCE</scope>
</reference>
<evidence type="ECO:0000256" key="10">
    <source>
        <dbReference type="PROSITE-ProRule" id="PRU00175"/>
    </source>
</evidence>
<evidence type="ECO:0000256" key="4">
    <source>
        <dbReference type="ARBA" id="ARBA00022723"/>
    </source>
</evidence>
<dbReference type="GO" id="GO:0016740">
    <property type="term" value="F:transferase activity"/>
    <property type="evidence" value="ECO:0007669"/>
    <property type="project" value="UniProtKB-KW"/>
</dbReference>
<gene>
    <name evidence="14" type="ORF">APHIGO_LOCUS8087</name>
</gene>
<name>A0A9P0JAR6_APHGO</name>
<proteinExistence type="predicted"/>
<dbReference type="InterPro" id="IPR013083">
    <property type="entry name" value="Znf_RING/FYVE/PHD"/>
</dbReference>
<feature type="domain" description="RING-CH-type" evidence="13">
    <location>
        <begin position="61"/>
        <end position="121"/>
    </location>
</feature>
<dbReference type="PROSITE" id="PS50089">
    <property type="entry name" value="ZF_RING_2"/>
    <property type="match status" value="1"/>
</dbReference>
<evidence type="ECO:0000256" key="11">
    <source>
        <dbReference type="SAM" id="Phobius"/>
    </source>
</evidence>
<keyword evidence="9 11" id="KW-0472">Membrane</keyword>
<dbReference type="PROSITE" id="PS51292">
    <property type="entry name" value="ZF_RING_CH"/>
    <property type="match status" value="1"/>
</dbReference>
<sequence>MYFIMIVKNSIILFLCTISNKNRNACNIHFVKQSEEEQEEQMDPLSDKKRYSRGIDNVEHGETEKLITCRICYDDEKNETTVSPCNCVGSHAHVHVSCLEQWLSVSKSSMCDICNYPFKTVKRSLTIFEWLQEKRNCQGFFSQFMVMFFFVSIWCFVLIACGMKTYEYFSNTKDRNSFYNGLLMCIITFAMAAMLWFWLIIFSSIWKRRNMVIRLDKNYLNGANDINNAFSV</sequence>
<comment type="subcellular location">
    <subcellularLocation>
        <location evidence="1">Membrane</location>
        <topology evidence="1">Multi-pass membrane protein</topology>
    </subcellularLocation>
</comment>
<dbReference type="InterPro" id="IPR011016">
    <property type="entry name" value="Znf_RING-CH"/>
</dbReference>
<evidence type="ECO:0000259" key="13">
    <source>
        <dbReference type="PROSITE" id="PS51292"/>
    </source>
</evidence>
<keyword evidence="4" id="KW-0479">Metal-binding</keyword>
<dbReference type="InterPro" id="IPR001841">
    <property type="entry name" value="Znf_RING"/>
</dbReference>
<feature type="transmembrane region" description="Helical" evidence="11">
    <location>
        <begin position="144"/>
        <end position="166"/>
    </location>
</feature>
<dbReference type="AlphaFoldDB" id="A0A9P0JAR6"/>
<evidence type="ECO:0000256" key="2">
    <source>
        <dbReference type="ARBA" id="ARBA00022679"/>
    </source>
</evidence>
<keyword evidence="5 10" id="KW-0863">Zinc-finger</keyword>
<evidence type="ECO:0000256" key="8">
    <source>
        <dbReference type="ARBA" id="ARBA00022989"/>
    </source>
</evidence>
<dbReference type="SMART" id="SM00744">
    <property type="entry name" value="RINGv"/>
    <property type="match status" value="1"/>
</dbReference>
<evidence type="ECO:0000256" key="1">
    <source>
        <dbReference type="ARBA" id="ARBA00004141"/>
    </source>
</evidence>
<reference evidence="14" key="1">
    <citation type="submission" date="2022-02" db="EMBL/GenBank/DDBJ databases">
        <authorList>
            <person name="King R."/>
        </authorList>
    </citation>
    <scope>NUCLEOTIDE SEQUENCE</scope>
</reference>
<evidence type="ECO:0000256" key="6">
    <source>
        <dbReference type="ARBA" id="ARBA00022786"/>
    </source>
</evidence>
<dbReference type="SUPFAM" id="SSF57850">
    <property type="entry name" value="RING/U-box"/>
    <property type="match status" value="1"/>
</dbReference>
<keyword evidence="7" id="KW-0862">Zinc</keyword>
<keyword evidence="8 11" id="KW-1133">Transmembrane helix</keyword>
<dbReference type="Gene3D" id="3.30.40.10">
    <property type="entry name" value="Zinc/RING finger domain, C3HC4 (zinc finger)"/>
    <property type="match status" value="1"/>
</dbReference>
<evidence type="ECO:0000256" key="9">
    <source>
        <dbReference type="ARBA" id="ARBA00023136"/>
    </source>
</evidence>
<evidence type="ECO:0000256" key="3">
    <source>
        <dbReference type="ARBA" id="ARBA00022692"/>
    </source>
</evidence>
<evidence type="ECO:0000313" key="15">
    <source>
        <dbReference type="Proteomes" id="UP001154329"/>
    </source>
</evidence>